<evidence type="ECO:0000256" key="3">
    <source>
        <dbReference type="RuleBase" id="RU363129"/>
    </source>
</evidence>
<dbReference type="Pfam" id="PF01531">
    <property type="entry name" value="Glyco_transf_11"/>
    <property type="match status" value="1"/>
</dbReference>
<dbReference type="CDD" id="cd11301">
    <property type="entry name" value="Fut1_Fut2_like"/>
    <property type="match status" value="1"/>
</dbReference>
<dbReference type="PANTHER" id="PTHR11927:SF9">
    <property type="entry name" value="L-FUCOSYLTRANSFERASE"/>
    <property type="match status" value="1"/>
</dbReference>
<protein>
    <recommendedName>
        <fullName evidence="3">L-Fucosyltransferase</fullName>
        <ecNumber evidence="3">2.4.1.-</ecNumber>
    </recommendedName>
</protein>
<dbReference type="EC" id="2.4.1.-" evidence="3"/>
<dbReference type="PANTHER" id="PTHR11927">
    <property type="entry name" value="GALACTOSIDE 2-L-FUCOSYLTRANSFERASE"/>
    <property type="match status" value="1"/>
</dbReference>
<sequence length="486" mass="54410">MMTWDTRLLSLVTVHRKTHEARLQSSERGDETGGVETSTFRSGLCREACRHRRPFDSAMTTVTRSRSRRARTRLAGPKCPRRLVRLLIRGAGLLADSHTYRIRYLFTSGSTVREKGGGRLTAPPGLAVYSTFSLAALWYVAFTVDRPTSDISHLDESHLPEGTIEDAPPVPHMSSLSHLASDQQISQGSGTTVTSSFDNSSTTSAGPAPICTDRLICHHFEERLGNCLFQYASLLGVSWALNRTAVFSGKPEMDQVLQTPPMRLDGHPDLEKRCSAAKTVFEKSCYKFDADLLKLDPCVDYRLGSYLQSWRYFDQFQTRIREALTFSQSVRAEAQGIVDAIRAQYSNSTLIGLHVRRGDFEKPIHMRVGYPMAGPDYLNRSVSYFQTRHADSVFVVASENVNWCQANMPAGARVVFLDVHQPEVDLCVLSLTDHVIITFGSFSWWAGYLNPGTTVYMKDFIKPGTQLGKLFNLNGEDYVYPGWIPL</sequence>
<dbReference type="GO" id="GO:0032580">
    <property type="term" value="C:Golgi cisterna membrane"/>
    <property type="evidence" value="ECO:0007669"/>
    <property type="project" value="UniProtKB-SubCell"/>
</dbReference>
<comment type="subcellular location">
    <subcellularLocation>
        <location evidence="3">Golgi apparatus</location>
        <location evidence="3">Golgi stack membrane</location>
        <topology evidence="3">Single-pass type II membrane protein</topology>
    </subcellularLocation>
</comment>
<evidence type="ECO:0000256" key="4">
    <source>
        <dbReference type="SAM" id="MobiDB-lite"/>
    </source>
</evidence>
<gene>
    <name evidence="5" type="ORF">C0Q70_07198</name>
</gene>
<organism evidence="5 6">
    <name type="scientific">Pomacea canaliculata</name>
    <name type="common">Golden apple snail</name>
    <dbReference type="NCBI Taxonomy" id="400727"/>
    <lineage>
        <taxon>Eukaryota</taxon>
        <taxon>Metazoa</taxon>
        <taxon>Spiralia</taxon>
        <taxon>Lophotrochozoa</taxon>
        <taxon>Mollusca</taxon>
        <taxon>Gastropoda</taxon>
        <taxon>Caenogastropoda</taxon>
        <taxon>Architaenioglossa</taxon>
        <taxon>Ampullarioidea</taxon>
        <taxon>Ampullariidae</taxon>
        <taxon>Pomacea</taxon>
    </lineage>
</organism>
<keyword evidence="3" id="KW-0812">Transmembrane</keyword>
<keyword evidence="1 3" id="KW-0328">Glycosyltransferase</keyword>
<keyword evidence="6" id="KW-1185">Reference proteome</keyword>
<keyword evidence="2 3" id="KW-0808">Transferase</keyword>
<evidence type="ECO:0000313" key="5">
    <source>
        <dbReference type="EMBL" id="PVD31780.1"/>
    </source>
</evidence>
<dbReference type="EMBL" id="PZQS01000004">
    <property type="protein sequence ID" value="PVD31780.1"/>
    <property type="molecule type" value="Genomic_DNA"/>
</dbReference>
<evidence type="ECO:0000256" key="2">
    <source>
        <dbReference type="ARBA" id="ARBA00022679"/>
    </source>
</evidence>
<comment type="pathway">
    <text evidence="3">Protein modification; protein glycosylation.</text>
</comment>
<evidence type="ECO:0000313" key="6">
    <source>
        <dbReference type="Proteomes" id="UP000245119"/>
    </source>
</evidence>
<keyword evidence="3" id="KW-0735">Signal-anchor</keyword>
<dbReference type="UniPathway" id="UPA00378"/>
<accession>A0A2T7PED6</accession>
<proteinExistence type="inferred from homology"/>
<dbReference type="OrthoDB" id="3226at2759"/>
<keyword evidence="3" id="KW-0333">Golgi apparatus</keyword>
<keyword evidence="3" id="KW-0325">Glycoprotein</keyword>
<dbReference type="InterPro" id="IPR002516">
    <property type="entry name" value="Glyco_trans_11"/>
</dbReference>
<evidence type="ECO:0000256" key="1">
    <source>
        <dbReference type="ARBA" id="ARBA00022676"/>
    </source>
</evidence>
<name>A0A2T7PED6_POMCA</name>
<dbReference type="AlphaFoldDB" id="A0A2T7PED6"/>
<comment type="similarity">
    <text evidence="3">Belongs to the glycosyltransferase 11 family.</text>
</comment>
<dbReference type="Proteomes" id="UP000245119">
    <property type="component" value="Linkage Group LG4"/>
</dbReference>
<feature type="compositionally biased region" description="Polar residues" evidence="4">
    <location>
        <begin position="174"/>
        <end position="205"/>
    </location>
</feature>
<comment type="caution">
    <text evidence="5">The sequence shown here is derived from an EMBL/GenBank/DDBJ whole genome shotgun (WGS) entry which is preliminary data.</text>
</comment>
<feature type="region of interest" description="Disordered" evidence="4">
    <location>
        <begin position="153"/>
        <end position="205"/>
    </location>
</feature>
<dbReference type="GO" id="GO:0005975">
    <property type="term" value="P:carbohydrate metabolic process"/>
    <property type="evidence" value="ECO:0007669"/>
    <property type="project" value="InterPro"/>
</dbReference>
<reference evidence="5 6" key="1">
    <citation type="submission" date="2018-04" db="EMBL/GenBank/DDBJ databases">
        <title>The genome of golden apple snail Pomacea canaliculata provides insight into stress tolerance and invasive adaptation.</title>
        <authorList>
            <person name="Liu C."/>
            <person name="Liu B."/>
            <person name="Ren Y."/>
            <person name="Zhang Y."/>
            <person name="Wang H."/>
            <person name="Li S."/>
            <person name="Jiang F."/>
            <person name="Yin L."/>
            <person name="Zhang G."/>
            <person name="Qian W."/>
            <person name="Fan W."/>
        </authorList>
    </citation>
    <scope>NUCLEOTIDE SEQUENCE [LARGE SCALE GENOMIC DNA]</scope>
    <source>
        <strain evidence="5">SZHN2017</strain>
        <tissue evidence="5">Muscle</tissue>
    </source>
</reference>
<dbReference type="GO" id="GO:0008107">
    <property type="term" value="F:galactoside 2-alpha-L-fucosyltransferase activity"/>
    <property type="evidence" value="ECO:0007669"/>
    <property type="project" value="InterPro"/>
</dbReference>